<organism evidence="2 3">
    <name type="scientific">Nitratifractor salsuginis (strain DSM 16511 / JCM 12458 / E9I37-1)</name>
    <dbReference type="NCBI Taxonomy" id="749222"/>
    <lineage>
        <taxon>Bacteria</taxon>
        <taxon>Pseudomonadati</taxon>
        <taxon>Campylobacterota</taxon>
        <taxon>Epsilonproteobacteria</taxon>
        <taxon>Campylobacterales</taxon>
        <taxon>Sulfurovaceae</taxon>
        <taxon>Nitratifractor</taxon>
    </lineage>
</organism>
<dbReference type="HOGENOM" id="CLU_3027717_0_0_7"/>
<evidence type="ECO:0000256" key="1">
    <source>
        <dbReference type="SAM" id="Phobius"/>
    </source>
</evidence>
<sequence>MFMPKGEEASFWWLTLGKVAAGIITLLVLFFLIKELIKMVKESNEGKCSDKCDLD</sequence>
<dbReference type="EMBL" id="CP002452">
    <property type="protein sequence ID" value="ADV45484.1"/>
    <property type="molecule type" value="Genomic_DNA"/>
</dbReference>
<keyword evidence="1" id="KW-0812">Transmembrane</keyword>
<reference evidence="3" key="2">
    <citation type="submission" date="2011-01" db="EMBL/GenBank/DDBJ databases">
        <title>The complete genome of Nitratifractor salsuginis DSM 16511.</title>
        <authorList>
            <consortium name="US DOE Joint Genome Institute (JGI-PGF)"/>
            <person name="Lucas S."/>
            <person name="Copeland A."/>
            <person name="Lapidus A."/>
            <person name="Bruce D."/>
            <person name="Goodwin L."/>
            <person name="Pitluck S."/>
            <person name="Kyrpides N."/>
            <person name="Mavromatis K."/>
            <person name="Ivanova N."/>
            <person name="Mikhailova N."/>
            <person name="Zeytun A."/>
            <person name="Detter J.C."/>
            <person name="Tapia R."/>
            <person name="Han C."/>
            <person name="Land M."/>
            <person name="Hauser L."/>
            <person name="Markowitz V."/>
            <person name="Cheng J.-F."/>
            <person name="Hugenholtz P."/>
            <person name="Woyke T."/>
            <person name="Wu D."/>
            <person name="Tindall B."/>
            <person name="Schuetze A."/>
            <person name="Brambilla E."/>
            <person name="Klenk H.-P."/>
            <person name="Eisen J.A."/>
        </authorList>
    </citation>
    <scope>NUCLEOTIDE SEQUENCE [LARGE SCALE GENOMIC DNA]</scope>
    <source>
        <strain evidence="3">DSM 16511 / JCM 12458 / E9I37-1</strain>
    </source>
</reference>
<feature type="transmembrane region" description="Helical" evidence="1">
    <location>
        <begin position="12"/>
        <end position="33"/>
    </location>
</feature>
<name>E6WZ34_NITSE</name>
<keyword evidence="3" id="KW-1185">Reference proteome</keyword>
<evidence type="ECO:0000313" key="3">
    <source>
        <dbReference type="Proteomes" id="UP000008633"/>
    </source>
</evidence>
<accession>E6WZ34</accession>
<dbReference type="STRING" id="749222.Nitsa_0212"/>
<protein>
    <submittedName>
        <fullName evidence="2">Uncharacterized protein</fullName>
    </submittedName>
</protein>
<gene>
    <name evidence="2" type="ordered locus">Nitsa_0212</name>
</gene>
<evidence type="ECO:0000313" key="2">
    <source>
        <dbReference type="EMBL" id="ADV45484.1"/>
    </source>
</evidence>
<keyword evidence="1" id="KW-1133">Transmembrane helix</keyword>
<dbReference type="RefSeq" id="WP_013553181.1">
    <property type="nucleotide sequence ID" value="NC_014935.1"/>
</dbReference>
<keyword evidence="1" id="KW-0472">Membrane</keyword>
<proteinExistence type="predicted"/>
<dbReference type="KEGG" id="nsa:Nitsa_0212"/>
<dbReference type="Proteomes" id="UP000008633">
    <property type="component" value="Chromosome"/>
</dbReference>
<reference evidence="2 3" key="1">
    <citation type="journal article" date="2011" name="Stand. Genomic Sci.">
        <title>Complete genome sequence of Nitratifractor salsuginis type strain (E9I37-1).</title>
        <authorList>
            <person name="Anderson I."/>
            <person name="Sikorski J."/>
            <person name="Zeytun A."/>
            <person name="Nolan M."/>
            <person name="Lapidus A."/>
            <person name="Lucas S."/>
            <person name="Hammon N."/>
            <person name="Deshpande S."/>
            <person name="Cheng J.F."/>
            <person name="Tapia R."/>
            <person name="Han C."/>
            <person name="Goodwin L."/>
            <person name="Pitluck S."/>
            <person name="Liolios K."/>
            <person name="Pagani I."/>
            <person name="Ivanova N."/>
            <person name="Huntemann M."/>
            <person name="Mavromatis K."/>
            <person name="Ovchinikova G."/>
            <person name="Pati A."/>
            <person name="Chen A."/>
            <person name="Palaniappan K."/>
            <person name="Land M."/>
            <person name="Hauser L."/>
            <person name="Brambilla E.M."/>
            <person name="Ngatchou-Djao O.D."/>
            <person name="Rohde M."/>
            <person name="Tindall B.J."/>
            <person name="Goker M."/>
            <person name="Detter J.C."/>
            <person name="Woyke T."/>
            <person name="Bristow J."/>
            <person name="Eisen J.A."/>
            <person name="Markowitz V."/>
            <person name="Hugenholtz P."/>
            <person name="Klenk H.P."/>
            <person name="Kyrpides N.C."/>
        </authorList>
    </citation>
    <scope>NUCLEOTIDE SEQUENCE [LARGE SCALE GENOMIC DNA]</scope>
    <source>
        <strain evidence="3">DSM 16511 / JCM 12458 / E9I37-1</strain>
    </source>
</reference>
<dbReference type="AlphaFoldDB" id="E6WZ34"/>